<dbReference type="Proteomes" id="UP000587586">
    <property type="component" value="Unassembled WGS sequence"/>
</dbReference>
<dbReference type="EMBL" id="BLXZ01000004">
    <property type="protein sequence ID" value="GFO68848.1"/>
    <property type="molecule type" value="Genomic_DNA"/>
</dbReference>
<comment type="caution">
    <text evidence="1">The sequence shown here is derived from an EMBL/GenBank/DDBJ whole genome shotgun (WGS) entry which is preliminary data.</text>
</comment>
<sequence>MRTFRFLLPLPFLVLLVLYGYSFNHQHKGNAIYDEKDPRHTFSSCELLKIKKCDSASSIVSVDTPPPAVLTPLMPIPERIDVAIVRGGQPFPVALPRFAALSCPNRASPAYLV</sequence>
<evidence type="ECO:0000313" key="2">
    <source>
        <dbReference type="Proteomes" id="UP000587586"/>
    </source>
</evidence>
<keyword evidence="2" id="KW-1185">Reference proteome</keyword>
<protein>
    <submittedName>
        <fullName evidence="1">Uncharacterized protein</fullName>
    </submittedName>
</protein>
<gene>
    <name evidence="1" type="ORF">GMLC_24270</name>
</gene>
<organism evidence="1 2">
    <name type="scientific">Geomonas limicola</name>
    <dbReference type="NCBI Taxonomy" id="2740186"/>
    <lineage>
        <taxon>Bacteria</taxon>
        <taxon>Pseudomonadati</taxon>
        <taxon>Thermodesulfobacteriota</taxon>
        <taxon>Desulfuromonadia</taxon>
        <taxon>Geobacterales</taxon>
        <taxon>Geobacteraceae</taxon>
        <taxon>Geomonas</taxon>
    </lineage>
</organism>
<accession>A0A6V8N8F4</accession>
<dbReference type="AlphaFoldDB" id="A0A6V8N8F4"/>
<name>A0A6V8N8F4_9BACT</name>
<reference evidence="2" key="1">
    <citation type="submission" date="2020-06" db="EMBL/GenBank/DDBJ databases">
        <title>Draft genomic sequecing of Geomonas sp. Red745.</title>
        <authorList>
            <person name="Itoh H."/>
            <person name="Xu Z.X."/>
            <person name="Ushijima N."/>
            <person name="Masuda Y."/>
            <person name="Shiratori Y."/>
            <person name="Senoo K."/>
        </authorList>
    </citation>
    <scope>NUCLEOTIDE SEQUENCE [LARGE SCALE GENOMIC DNA]</scope>
    <source>
        <strain evidence="2">Red745</strain>
    </source>
</reference>
<proteinExistence type="predicted"/>
<evidence type="ECO:0000313" key="1">
    <source>
        <dbReference type="EMBL" id="GFO68848.1"/>
    </source>
</evidence>